<dbReference type="Proteomes" id="UP001341245">
    <property type="component" value="Unassembled WGS sequence"/>
</dbReference>
<dbReference type="SUPFAM" id="SSF57667">
    <property type="entry name" value="beta-beta-alpha zinc fingers"/>
    <property type="match status" value="1"/>
</dbReference>
<keyword evidence="1" id="KW-0479">Metal-binding</keyword>
<keyword evidence="1" id="KW-0863">Zinc-finger</keyword>
<comment type="caution">
    <text evidence="3">The sequence shown here is derived from an EMBL/GenBank/DDBJ whole genome shotgun (WGS) entry which is preliminary data.</text>
</comment>
<dbReference type="PROSITE" id="PS50157">
    <property type="entry name" value="ZINC_FINGER_C2H2_2"/>
    <property type="match status" value="1"/>
</dbReference>
<dbReference type="EMBL" id="JASGXD010000018">
    <property type="protein sequence ID" value="KAK6000249.1"/>
    <property type="molecule type" value="Genomic_DNA"/>
</dbReference>
<evidence type="ECO:0000259" key="2">
    <source>
        <dbReference type="PROSITE" id="PS50157"/>
    </source>
</evidence>
<evidence type="ECO:0000313" key="4">
    <source>
        <dbReference type="Proteomes" id="UP001341245"/>
    </source>
</evidence>
<dbReference type="InterPro" id="IPR013087">
    <property type="entry name" value="Znf_C2H2_type"/>
</dbReference>
<accession>A0ABR0T7N5</accession>
<sequence>MAATTRPFACLQCPYGANTHGNMMSHITNKHAPVKPFACTEHGCAKTCARADHLKNHVRDAHRRRLCRREKTGDAAIIRSIKAEADLTEVAVHPRAPPAAPAAPIAAAPLAAPLVAAAAPAAPVAALVAGPAAPADPLAASPVVPVAPVAPPGNIDWATVPGYYLYFGVPYGTGDPIPGGL</sequence>
<organism evidence="3 4">
    <name type="scientific">Aureobasidium pullulans</name>
    <name type="common">Black yeast</name>
    <name type="synonym">Pullularia pullulans</name>
    <dbReference type="NCBI Taxonomy" id="5580"/>
    <lineage>
        <taxon>Eukaryota</taxon>
        <taxon>Fungi</taxon>
        <taxon>Dikarya</taxon>
        <taxon>Ascomycota</taxon>
        <taxon>Pezizomycotina</taxon>
        <taxon>Dothideomycetes</taxon>
        <taxon>Dothideomycetidae</taxon>
        <taxon>Dothideales</taxon>
        <taxon>Saccotheciaceae</taxon>
        <taxon>Aureobasidium</taxon>
    </lineage>
</organism>
<keyword evidence="1" id="KW-0862">Zinc</keyword>
<dbReference type="Gene3D" id="3.30.160.60">
    <property type="entry name" value="Classic Zinc Finger"/>
    <property type="match status" value="1"/>
</dbReference>
<evidence type="ECO:0000256" key="1">
    <source>
        <dbReference type="PROSITE-ProRule" id="PRU00042"/>
    </source>
</evidence>
<dbReference type="PROSITE" id="PS00028">
    <property type="entry name" value="ZINC_FINGER_C2H2_1"/>
    <property type="match status" value="1"/>
</dbReference>
<evidence type="ECO:0000313" key="3">
    <source>
        <dbReference type="EMBL" id="KAK6000249.1"/>
    </source>
</evidence>
<gene>
    <name evidence="3" type="ORF">QM012_003881</name>
</gene>
<keyword evidence="4" id="KW-1185">Reference proteome</keyword>
<name>A0ABR0T7N5_AURPU</name>
<dbReference type="InterPro" id="IPR036236">
    <property type="entry name" value="Znf_C2H2_sf"/>
</dbReference>
<reference evidence="3 4" key="1">
    <citation type="submission" date="2023-11" db="EMBL/GenBank/DDBJ databases">
        <title>Draft genome sequence and annotation of the polyextremotolerant black yeast-like fungus Aureobasidium pullulans NRRL 62042.</title>
        <authorList>
            <person name="Dielentheis-Frenken M.R.E."/>
            <person name="Wibberg D."/>
            <person name="Blank L.M."/>
            <person name="Tiso T."/>
        </authorList>
    </citation>
    <scope>NUCLEOTIDE SEQUENCE [LARGE SCALE GENOMIC DNA]</scope>
    <source>
        <strain evidence="3 4">NRRL 62042</strain>
    </source>
</reference>
<protein>
    <recommendedName>
        <fullName evidence="2">C2H2-type domain-containing protein</fullName>
    </recommendedName>
</protein>
<proteinExistence type="predicted"/>
<feature type="domain" description="C2H2-type" evidence="2">
    <location>
        <begin position="37"/>
        <end position="62"/>
    </location>
</feature>
<dbReference type="SMART" id="SM00355">
    <property type="entry name" value="ZnF_C2H2"/>
    <property type="match status" value="2"/>
</dbReference>